<protein>
    <recommendedName>
        <fullName evidence="10">Type I secretion protein TolC</fullName>
    </recommendedName>
</protein>
<accession>A0AA37T7Y0</accession>
<evidence type="ECO:0000313" key="8">
    <source>
        <dbReference type="EMBL" id="GLS24880.1"/>
    </source>
</evidence>
<keyword evidence="3" id="KW-0813">Transport</keyword>
<dbReference type="Proteomes" id="UP001156870">
    <property type="component" value="Unassembled WGS sequence"/>
</dbReference>
<dbReference type="PANTHER" id="PTHR30026">
    <property type="entry name" value="OUTER MEMBRANE PROTEIN TOLC"/>
    <property type="match status" value="1"/>
</dbReference>
<keyword evidence="4" id="KW-1134">Transmembrane beta strand</keyword>
<evidence type="ECO:0000256" key="6">
    <source>
        <dbReference type="ARBA" id="ARBA00023136"/>
    </source>
</evidence>
<dbReference type="GO" id="GO:1990281">
    <property type="term" value="C:efflux pump complex"/>
    <property type="evidence" value="ECO:0007669"/>
    <property type="project" value="TreeGrafter"/>
</dbReference>
<evidence type="ECO:0000256" key="7">
    <source>
        <dbReference type="ARBA" id="ARBA00023237"/>
    </source>
</evidence>
<keyword evidence="6" id="KW-0472">Membrane</keyword>
<dbReference type="NCBIfam" id="TIGR01844">
    <property type="entry name" value="type_I_sec_TolC"/>
    <property type="match status" value="1"/>
</dbReference>
<comment type="caution">
    <text evidence="8">The sequence shown here is derived from an EMBL/GenBank/DDBJ whole genome shotgun (WGS) entry which is preliminary data.</text>
</comment>
<evidence type="ECO:0008006" key="10">
    <source>
        <dbReference type="Google" id="ProtNLM"/>
    </source>
</evidence>
<evidence type="ECO:0000256" key="2">
    <source>
        <dbReference type="ARBA" id="ARBA00007613"/>
    </source>
</evidence>
<dbReference type="GO" id="GO:0015562">
    <property type="term" value="F:efflux transmembrane transporter activity"/>
    <property type="evidence" value="ECO:0007669"/>
    <property type="project" value="InterPro"/>
</dbReference>
<comment type="subcellular location">
    <subcellularLocation>
        <location evidence="1">Cell outer membrane</location>
    </subcellularLocation>
</comment>
<keyword evidence="5" id="KW-0812">Transmembrane</keyword>
<keyword evidence="7" id="KW-0998">Cell outer membrane</keyword>
<dbReference type="Gene3D" id="1.20.1600.10">
    <property type="entry name" value="Outer membrane efflux proteins (OEP)"/>
    <property type="match status" value="1"/>
</dbReference>
<dbReference type="GO" id="GO:0009279">
    <property type="term" value="C:cell outer membrane"/>
    <property type="evidence" value="ECO:0007669"/>
    <property type="project" value="UniProtKB-SubCell"/>
</dbReference>
<dbReference type="EMBL" id="BSPD01000020">
    <property type="protein sequence ID" value="GLS24880.1"/>
    <property type="molecule type" value="Genomic_DNA"/>
</dbReference>
<evidence type="ECO:0000313" key="9">
    <source>
        <dbReference type="Proteomes" id="UP001156870"/>
    </source>
</evidence>
<sequence length="460" mass="51452">MYWKQAIRKQFWKKTSVFATALICGFDVSATTLQEVYDQALQFEHQLKADEAAYKAGLEAVNTARSALLPQLTAQALYQDQITESQNPNPDPLFLNRFNQEREGTIYRANLTQTLFDMNAWFTYRQGAATTDQAKMQFAADQQAFIIRVAQAYFNVLRAADVLENSIAQERALKHQLEQTKQRFEVGLTAITDVHDARASYDGARADTLGNRNNLGVAFEALEVLTGEVYTDVQPLGEDFPVQPPEPVDRQEWVEFALGNNNALKVAKLAADAARQGSRAATSNHLPTISASYTYDDQNIYLGLYDQSVETIGLNVNLPLFSGGNISASRRQAARRYEQAQEQYLQTKRQTIQSARSQHLNVVTDVATISARKQAIISSESSLEATQAGYEVGTRDFVDVLNAQQGVFQARSNYYNALYDYVLNTLNLKQTAGTLNPADIMELNRWLDTGKSVERSSFTQ</sequence>
<evidence type="ECO:0000256" key="4">
    <source>
        <dbReference type="ARBA" id="ARBA00022452"/>
    </source>
</evidence>
<dbReference type="AlphaFoldDB" id="A0AA37T7Y0"/>
<evidence type="ECO:0000256" key="3">
    <source>
        <dbReference type="ARBA" id="ARBA00022448"/>
    </source>
</evidence>
<evidence type="ECO:0000256" key="1">
    <source>
        <dbReference type="ARBA" id="ARBA00004442"/>
    </source>
</evidence>
<dbReference type="PANTHER" id="PTHR30026:SF20">
    <property type="entry name" value="OUTER MEMBRANE PROTEIN TOLC"/>
    <property type="match status" value="1"/>
</dbReference>
<dbReference type="InterPro" id="IPR051906">
    <property type="entry name" value="TolC-like"/>
</dbReference>
<proteinExistence type="inferred from homology"/>
<keyword evidence="9" id="KW-1185">Reference proteome</keyword>
<reference evidence="8 9" key="1">
    <citation type="journal article" date="2014" name="Int. J. Syst. Evol. Microbiol.">
        <title>Complete genome sequence of Corynebacterium casei LMG S-19264T (=DSM 44701T), isolated from a smear-ripened cheese.</title>
        <authorList>
            <consortium name="US DOE Joint Genome Institute (JGI-PGF)"/>
            <person name="Walter F."/>
            <person name="Albersmeier A."/>
            <person name="Kalinowski J."/>
            <person name="Ruckert C."/>
        </authorList>
    </citation>
    <scope>NUCLEOTIDE SEQUENCE [LARGE SCALE GENOMIC DNA]</scope>
    <source>
        <strain evidence="8 9">NBRC 110095</strain>
    </source>
</reference>
<dbReference type="InterPro" id="IPR010130">
    <property type="entry name" value="T1SS_OMP_TolC"/>
</dbReference>
<evidence type="ECO:0000256" key="5">
    <source>
        <dbReference type="ARBA" id="ARBA00022692"/>
    </source>
</evidence>
<gene>
    <name evidence="8" type="ORF">GCM10007877_05940</name>
</gene>
<dbReference type="InterPro" id="IPR003423">
    <property type="entry name" value="OMP_efflux"/>
</dbReference>
<dbReference type="GO" id="GO:0015288">
    <property type="term" value="F:porin activity"/>
    <property type="evidence" value="ECO:0007669"/>
    <property type="project" value="TreeGrafter"/>
</dbReference>
<name>A0AA37T7Y0_9GAMM</name>
<dbReference type="Pfam" id="PF02321">
    <property type="entry name" value="OEP"/>
    <property type="match status" value="2"/>
</dbReference>
<comment type="similarity">
    <text evidence="2">Belongs to the outer membrane factor (OMF) (TC 1.B.17) family.</text>
</comment>
<dbReference type="SUPFAM" id="SSF56954">
    <property type="entry name" value="Outer membrane efflux proteins (OEP)"/>
    <property type="match status" value="1"/>
</dbReference>
<organism evidence="8 9">
    <name type="scientific">Marinibactrum halimedae</name>
    <dbReference type="NCBI Taxonomy" id="1444977"/>
    <lineage>
        <taxon>Bacteria</taxon>
        <taxon>Pseudomonadati</taxon>
        <taxon>Pseudomonadota</taxon>
        <taxon>Gammaproteobacteria</taxon>
        <taxon>Cellvibrionales</taxon>
        <taxon>Cellvibrionaceae</taxon>
        <taxon>Marinibactrum</taxon>
    </lineage>
</organism>